<keyword evidence="2" id="KW-1185">Reference proteome</keyword>
<name>A0A1V3N5W0_9GAMM</name>
<evidence type="ECO:0000313" key="2">
    <source>
        <dbReference type="Proteomes" id="UP000189462"/>
    </source>
</evidence>
<gene>
    <name evidence="1" type="ORF">B1C78_17360</name>
</gene>
<reference evidence="1 2" key="1">
    <citation type="submission" date="2017-02" db="EMBL/GenBank/DDBJ databases">
        <title>Genomic diversity within the haloalkaliphilic genus Thioalkalivibrio.</title>
        <authorList>
            <person name="Ahn A.-C."/>
            <person name="Meier-Kolthoff J."/>
            <person name="Overmars L."/>
            <person name="Richter M."/>
            <person name="Woyke T."/>
            <person name="Sorokin D.Y."/>
            <person name="Muyzer G."/>
        </authorList>
    </citation>
    <scope>NUCLEOTIDE SEQUENCE [LARGE SCALE GENOMIC DNA]</scope>
    <source>
        <strain evidence="1 2">ALJD</strain>
    </source>
</reference>
<dbReference type="EMBL" id="MVBK01000167">
    <property type="protein sequence ID" value="OOG20479.1"/>
    <property type="molecule type" value="Genomic_DNA"/>
</dbReference>
<evidence type="ECO:0000313" key="1">
    <source>
        <dbReference type="EMBL" id="OOG20479.1"/>
    </source>
</evidence>
<organism evidence="1 2">
    <name type="scientific">Thioalkalivibrio denitrificans</name>
    <dbReference type="NCBI Taxonomy" id="108003"/>
    <lineage>
        <taxon>Bacteria</taxon>
        <taxon>Pseudomonadati</taxon>
        <taxon>Pseudomonadota</taxon>
        <taxon>Gammaproteobacteria</taxon>
        <taxon>Chromatiales</taxon>
        <taxon>Ectothiorhodospiraceae</taxon>
        <taxon>Thioalkalivibrio</taxon>
    </lineage>
</organism>
<dbReference type="OrthoDB" id="9809155at2"/>
<dbReference type="Proteomes" id="UP000189462">
    <property type="component" value="Unassembled WGS sequence"/>
</dbReference>
<sequence>MPKVRILREASDEAEAAAAWYERERQGLGTEFFEAIEAGLDVIEDGFLPLSPMPGISGNQGAKRLILRRFPYDIVVVDRDDARIVVAFAHHSRKPGYWRDRTSPHI</sequence>
<comment type="caution">
    <text evidence="1">The sequence shown here is derived from an EMBL/GenBank/DDBJ whole genome shotgun (WGS) entry which is preliminary data.</text>
</comment>
<evidence type="ECO:0008006" key="3">
    <source>
        <dbReference type="Google" id="ProtNLM"/>
    </source>
</evidence>
<dbReference type="STRING" id="108003.B1C78_17360"/>
<proteinExistence type="predicted"/>
<dbReference type="AlphaFoldDB" id="A0A1V3N5W0"/>
<accession>A0A1V3N5W0</accession>
<protein>
    <recommendedName>
        <fullName evidence="3">Type II toxin-antitoxin system RelE/ParE family toxin</fullName>
    </recommendedName>
</protein>